<dbReference type="InParanoid" id="A0A409Y0J0"/>
<dbReference type="Proteomes" id="UP000284706">
    <property type="component" value="Unassembled WGS sequence"/>
</dbReference>
<organism evidence="1 2">
    <name type="scientific">Gymnopilus dilepis</name>
    <dbReference type="NCBI Taxonomy" id="231916"/>
    <lineage>
        <taxon>Eukaryota</taxon>
        <taxon>Fungi</taxon>
        <taxon>Dikarya</taxon>
        <taxon>Basidiomycota</taxon>
        <taxon>Agaricomycotina</taxon>
        <taxon>Agaricomycetes</taxon>
        <taxon>Agaricomycetidae</taxon>
        <taxon>Agaricales</taxon>
        <taxon>Agaricineae</taxon>
        <taxon>Hymenogastraceae</taxon>
        <taxon>Gymnopilus</taxon>
    </lineage>
</organism>
<accession>A0A409Y0J0</accession>
<sequence length="119" mass="13096">MPWGYFCMKWWNLEIHNYTLNSQASSSESTRTPKPLLLNVSLTLEPKFVHREIADGEEVQGNYIVSCEASGATCTRELWDTGDCLCGNEPRDEVLVSLGSIDPAAMVAAILFNSTLAPA</sequence>
<keyword evidence="2" id="KW-1185">Reference proteome</keyword>
<reference evidence="1 2" key="1">
    <citation type="journal article" date="2018" name="Evol. Lett.">
        <title>Horizontal gene cluster transfer increased hallucinogenic mushroom diversity.</title>
        <authorList>
            <person name="Reynolds H.T."/>
            <person name="Vijayakumar V."/>
            <person name="Gluck-Thaler E."/>
            <person name="Korotkin H.B."/>
            <person name="Matheny P.B."/>
            <person name="Slot J.C."/>
        </authorList>
    </citation>
    <scope>NUCLEOTIDE SEQUENCE [LARGE SCALE GENOMIC DNA]</scope>
    <source>
        <strain evidence="1 2">SRW20</strain>
    </source>
</reference>
<proteinExistence type="predicted"/>
<name>A0A409Y0J0_9AGAR</name>
<dbReference type="AlphaFoldDB" id="A0A409Y0J0"/>
<evidence type="ECO:0000313" key="2">
    <source>
        <dbReference type="Proteomes" id="UP000284706"/>
    </source>
</evidence>
<dbReference type="EMBL" id="NHYE01001359">
    <property type="protein sequence ID" value="PPQ96536.1"/>
    <property type="molecule type" value="Genomic_DNA"/>
</dbReference>
<protein>
    <submittedName>
        <fullName evidence="1">Uncharacterized protein</fullName>
    </submittedName>
</protein>
<comment type="caution">
    <text evidence="1">The sequence shown here is derived from an EMBL/GenBank/DDBJ whole genome shotgun (WGS) entry which is preliminary data.</text>
</comment>
<evidence type="ECO:0000313" key="1">
    <source>
        <dbReference type="EMBL" id="PPQ96536.1"/>
    </source>
</evidence>
<gene>
    <name evidence="1" type="ORF">CVT26_006385</name>
</gene>